<sequence length="65" mass="7672">MPVIKIGNACYPGALDHTYSFTDYFVNVIIQLQTVYDLPFRTTFVNDIPYVNFDYVIRRFVIPLY</sequence>
<accession>A0A915K2C3</accession>
<evidence type="ECO:0000313" key="1">
    <source>
        <dbReference type="Proteomes" id="UP000887565"/>
    </source>
</evidence>
<name>A0A915K2C3_ROMCU</name>
<reference evidence="2" key="1">
    <citation type="submission" date="2022-11" db="UniProtKB">
        <authorList>
            <consortium name="WormBaseParasite"/>
        </authorList>
    </citation>
    <scope>IDENTIFICATION</scope>
</reference>
<proteinExistence type="predicted"/>
<keyword evidence="1" id="KW-1185">Reference proteome</keyword>
<organism evidence="1 2">
    <name type="scientific">Romanomermis culicivorax</name>
    <name type="common">Nematode worm</name>
    <dbReference type="NCBI Taxonomy" id="13658"/>
    <lineage>
        <taxon>Eukaryota</taxon>
        <taxon>Metazoa</taxon>
        <taxon>Ecdysozoa</taxon>
        <taxon>Nematoda</taxon>
        <taxon>Enoplea</taxon>
        <taxon>Dorylaimia</taxon>
        <taxon>Mermithida</taxon>
        <taxon>Mermithoidea</taxon>
        <taxon>Mermithidae</taxon>
        <taxon>Romanomermis</taxon>
    </lineage>
</organism>
<protein>
    <submittedName>
        <fullName evidence="2">Uncharacterized protein</fullName>
    </submittedName>
</protein>
<dbReference type="Proteomes" id="UP000887565">
    <property type="component" value="Unplaced"/>
</dbReference>
<evidence type="ECO:0000313" key="2">
    <source>
        <dbReference type="WBParaSite" id="nRc.2.0.1.t32844-RA"/>
    </source>
</evidence>
<dbReference type="AlphaFoldDB" id="A0A915K2C3"/>
<dbReference type="WBParaSite" id="nRc.2.0.1.t32844-RA">
    <property type="protein sequence ID" value="nRc.2.0.1.t32844-RA"/>
    <property type="gene ID" value="nRc.2.0.1.g32844"/>
</dbReference>